<protein>
    <recommendedName>
        <fullName evidence="7">Ion transport domain-containing protein</fullName>
    </recommendedName>
</protein>
<keyword evidence="4 6" id="KW-0472">Membrane</keyword>
<feature type="transmembrane region" description="Helical" evidence="6">
    <location>
        <begin position="314"/>
        <end position="333"/>
    </location>
</feature>
<dbReference type="EMBL" id="HBIX01028346">
    <property type="protein sequence ID" value="CAE0726366.1"/>
    <property type="molecule type" value="Transcribed_RNA"/>
</dbReference>
<feature type="region of interest" description="Disordered" evidence="5">
    <location>
        <begin position="436"/>
        <end position="460"/>
    </location>
</feature>
<dbReference type="GO" id="GO:0005248">
    <property type="term" value="F:voltage-gated sodium channel activity"/>
    <property type="evidence" value="ECO:0007669"/>
    <property type="project" value="TreeGrafter"/>
</dbReference>
<sequence>MKMYHERSEKSSNFASLVESEGDKMVLIEEEPSGEMEMWPSQYDAQSQNKKSTKTKMGVIGHDKKNKNGRENFTVGHDDESSTLPIGSNSNDGSNNNDQADKIKDNSYNDDSSANSSQNTDKASPNERMTWGTAIMKFRLECGAFINNPYVASIMILLIVINALMMGAATYKTNDDELSKKFQRADTGFLVVFTIELLMQFIYCGHRLFFDMWLNFDLIIIGISWYVSGHDSKGSFQVFRGLRVFRAFRLITRIRSMRDLLSALGSVIPRMNAILLFLLLILYIFAVMFTQLWGIPQKDGDVVPKFSEQHFGNLVATFLSLFQMMTMDGWAIIARKLQNEGHKYAPVYIIPFVFICGFIVVNLIVAVMCDCIGSLDDEEKSKVHGYDETRSTRRVLDLREQLDTVEDQIGDLTRIQARSFHTLAYLTQQLQAQKDKRSESKVSATTSAKSTPELKNPASEVATIDRRSMMKKAQSGIPRPSTRSLGLTKNRVSYSDTWTQQGSEKRLRAEGVLNFAKAAQGLKKIREAEGNFTPDVSPTPEKNSR</sequence>
<dbReference type="PANTHER" id="PTHR10037">
    <property type="entry name" value="VOLTAGE-GATED CATION CHANNEL CALCIUM AND SODIUM"/>
    <property type="match status" value="1"/>
</dbReference>
<dbReference type="GO" id="GO:0001518">
    <property type="term" value="C:voltage-gated sodium channel complex"/>
    <property type="evidence" value="ECO:0007669"/>
    <property type="project" value="TreeGrafter"/>
</dbReference>
<feature type="transmembrane region" description="Helical" evidence="6">
    <location>
        <begin position="145"/>
        <end position="168"/>
    </location>
</feature>
<dbReference type="AlphaFoldDB" id="A0A7S4ATH6"/>
<evidence type="ECO:0000256" key="3">
    <source>
        <dbReference type="ARBA" id="ARBA00022989"/>
    </source>
</evidence>
<dbReference type="Gene3D" id="1.20.120.350">
    <property type="entry name" value="Voltage-gated potassium channels. Chain C"/>
    <property type="match status" value="1"/>
</dbReference>
<dbReference type="InterPro" id="IPR043203">
    <property type="entry name" value="VGCC_Ca_Na"/>
</dbReference>
<proteinExistence type="predicted"/>
<feature type="transmembrane region" description="Helical" evidence="6">
    <location>
        <begin position="345"/>
        <end position="368"/>
    </location>
</feature>
<feature type="compositionally biased region" description="Low complexity" evidence="5">
    <location>
        <begin position="109"/>
        <end position="121"/>
    </location>
</feature>
<organism evidence="8">
    <name type="scientific">Pseudo-nitzschia australis</name>
    <dbReference type="NCBI Taxonomy" id="44445"/>
    <lineage>
        <taxon>Eukaryota</taxon>
        <taxon>Sar</taxon>
        <taxon>Stramenopiles</taxon>
        <taxon>Ochrophyta</taxon>
        <taxon>Bacillariophyta</taxon>
        <taxon>Bacillariophyceae</taxon>
        <taxon>Bacillariophycidae</taxon>
        <taxon>Bacillariales</taxon>
        <taxon>Bacillariaceae</taxon>
        <taxon>Pseudo-nitzschia</taxon>
    </lineage>
</organism>
<feature type="domain" description="Ion transport" evidence="7">
    <location>
        <begin position="149"/>
        <end position="377"/>
    </location>
</feature>
<feature type="compositionally biased region" description="Low complexity" evidence="5">
    <location>
        <begin position="87"/>
        <end position="98"/>
    </location>
</feature>
<keyword evidence="3 6" id="KW-1133">Transmembrane helix</keyword>
<feature type="region of interest" description="Disordered" evidence="5">
    <location>
        <begin position="526"/>
        <end position="545"/>
    </location>
</feature>
<dbReference type="PANTHER" id="PTHR10037:SF62">
    <property type="entry name" value="SODIUM CHANNEL PROTEIN 60E"/>
    <property type="match status" value="1"/>
</dbReference>
<evidence type="ECO:0000256" key="1">
    <source>
        <dbReference type="ARBA" id="ARBA00004141"/>
    </source>
</evidence>
<evidence type="ECO:0000313" key="8">
    <source>
        <dbReference type="EMBL" id="CAE0726366.1"/>
    </source>
</evidence>
<feature type="compositionally biased region" description="Basic and acidic residues" evidence="5">
    <location>
        <begin position="61"/>
        <end position="80"/>
    </location>
</feature>
<comment type="subcellular location">
    <subcellularLocation>
        <location evidence="1">Membrane</location>
        <topology evidence="1">Multi-pass membrane protein</topology>
    </subcellularLocation>
</comment>
<feature type="compositionally biased region" description="Low complexity" evidence="5">
    <location>
        <begin position="441"/>
        <end position="451"/>
    </location>
</feature>
<evidence type="ECO:0000256" key="2">
    <source>
        <dbReference type="ARBA" id="ARBA00022692"/>
    </source>
</evidence>
<evidence type="ECO:0000256" key="5">
    <source>
        <dbReference type="SAM" id="MobiDB-lite"/>
    </source>
</evidence>
<evidence type="ECO:0000259" key="7">
    <source>
        <dbReference type="Pfam" id="PF00520"/>
    </source>
</evidence>
<gene>
    <name evidence="8" type="ORF">PAUS00366_LOCUS19123</name>
</gene>
<feature type="transmembrane region" description="Helical" evidence="6">
    <location>
        <begin position="188"/>
        <end position="205"/>
    </location>
</feature>
<feature type="compositionally biased region" description="Basic and acidic residues" evidence="5">
    <location>
        <begin position="1"/>
        <end position="10"/>
    </location>
</feature>
<dbReference type="InterPro" id="IPR005821">
    <property type="entry name" value="Ion_trans_dom"/>
</dbReference>
<accession>A0A7S4ATH6</accession>
<dbReference type="Gene3D" id="1.10.287.70">
    <property type="match status" value="1"/>
</dbReference>
<dbReference type="Pfam" id="PF00520">
    <property type="entry name" value="Ion_trans"/>
    <property type="match status" value="1"/>
</dbReference>
<dbReference type="SUPFAM" id="SSF81324">
    <property type="entry name" value="Voltage-gated potassium channels"/>
    <property type="match status" value="1"/>
</dbReference>
<dbReference type="InterPro" id="IPR027359">
    <property type="entry name" value="Volt_channel_dom_sf"/>
</dbReference>
<keyword evidence="2 6" id="KW-0812">Transmembrane</keyword>
<feature type="transmembrane region" description="Helical" evidence="6">
    <location>
        <begin position="273"/>
        <end position="294"/>
    </location>
</feature>
<evidence type="ECO:0000256" key="4">
    <source>
        <dbReference type="ARBA" id="ARBA00023136"/>
    </source>
</evidence>
<feature type="region of interest" description="Disordered" evidence="5">
    <location>
        <begin position="1"/>
        <end position="126"/>
    </location>
</feature>
<reference evidence="8" key="1">
    <citation type="submission" date="2021-01" db="EMBL/GenBank/DDBJ databases">
        <authorList>
            <person name="Corre E."/>
            <person name="Pelletier E."/>
            <person name="Niang G."/>
            <person name="Scheremetjew M."/>
            <person name="Finn R."/>
            <person name="Kale V."/>
            <person name="Holt S."/>
            <person name="Cochrane G."/>
            <person name="Meng A."/>
            <person name="Brown T."/>
            <person name="Cohen L."/>
        </authorList>
    </citation>
    <scope>NUCLEOTIDE SEQUENCE</scope>
    <source>
        <strain evidence="8">10249 10 AB</strain>
    </source>
</reference>
<evidence type="ECO:0000256" key="6">
    <source>
        <dbReference type="SAM" id="Phobius"/>
    </source>
</evidence>
<name>A0A7S4ATH6_9STRA</name>